<dbReference type="SUPFAM" id="SSF46689">
    <property type="entry name" value="Homeodomain-like"/>
    <property type="match status" value="1"/>
</dbReference>
<sequence length="68" mass="7106">AGPAPLPGLSTPGPAGRSLREATEAFQRQWLQALLARHGGVAAAAAREAGVDRSNFHRLLRRLGLAPV</sequence>
<name>A0A643F7H6_IDEDE</name>
<proteinExistence type="predicted"/>
<dbReference type="InterPro" id="IPR009057">
    <property type="entry name" value="Homeodomain-like_sf"/>
</dbReference>
<comment type="caution">
    <text evidence="1">The sequence shown here is derived from an EMBL/GenBank/DDBJ whole genome shotgun (WGS) entry which is preliminary data.</text>
</comment>
<dbReference type="Proteomes" id="UP000430120">
    <property type="component" value="Unassembled WGS sequence"/>
</dbReference>
<protein>
    <submittedName>
        <fullName evidence="1">Nitric oxide reductase transcription regulator</fullName>
    </submittedName>
</protein>
<gene>
    <name evidence="1" type="ORF">F7Q92_18955</name>
</gene>
<dbReference type="Gene3D" id="1.10.10.60">
    <property type="entry name" value="Homeodomain-like"/>
    <property type="match status" value="1"/>
</dbReference>
<dbReference type="EMBL" id="VZPB01000067">
    <property type="protein sequence ID" value="KAB0575105.1"/>
    <property type="molecule type" value="Genomic_DNA"/>
</dbReference>
<dbReference type="AlphaFoldDB" id="A0A643F7H6"/>
<keyword evidence="2" id="KW-1185">Reference proteome</keyword>
<organism evidence="1 2">
    <name type="scientific">Ideonella dechloratans</name>
    <dbReference type="NCBI Taxonomy" id="36863"/>
    <lineage>
        <taxon>Bacteria</taxon>
        <taxon>Pseudomonadati</taxon>
        <taxon>Pseudomonadota</taxon>
        <taxon>Betaproteobacteria</taxon>
        <taxon>Burkholderiales</taxon>
        <taxon>Sphaerotilaceae</taxon>
        <taxon>Ideonella</taxon>
    </lineage>
</organism>
<reference evidence="1 2" key="1">
    <citation type="submission" date="2019-09" db="EMBL/GenBank/DDBJ databases">
        <title>Draft genome sequences of 48 bacterial type strains from the CCUG.</title>
        <authorList>
            <person name="Tunovic T."/>
            <person name="Pineiro-Iglesias B."/>
            <person name="Unosson C."/>
            <person name="Inganas E."/>
            <person name="Ohlen M."/>
            <person name="Cardew S."/>
            <person name="Jensie-Markopoulos S."/>
            <person name="Salva-Serra F."/>
            <person name="Jaen-Luchoro D."/>
            <person name="Karlsson R."/>
            <person name="Svensson-Stadler L."/>
            <person name="Chun J."/>
            <person name="Moore E."/>
        </authorList>
    </citation>
    <scope>NUCLEOTIDE SEQUENCE [LARGE SCALE GENOMIC DNA]</scope>
    <source>
        <strain evidence="1 2">CCUG 30977</strain>
    </source>
</reference>
<evidence type="ECO:0000313" key="2">
    <source>
        <dbReference type="Proteomes" id="UP000430120"/>
    </source>
</evidence>
<evidence type="ECO:0000313" key="1">
    <source>
        <dbReference type="EMBL" id="KAB0575105.1"/>
    </source>
</evidence>
<accession>A0A643F7H6</accession>
<feature type="non-terminal residue" evidence="1">
    <location>
        <position position="1"/>
    </location>
</feature>